<feature type="domain" description="TRAF-type" evidence="6">
    <location>
        <begin position="582"/>
        <end position="629"/>
    </location>
</feature>
<feature type="zinc finger region" description="TRAF-type" evidence="4">
    <location>
        <begin position="582"/>
        <end position="629"/>
    </location>
</feature>
<proteinExistence type="predicted"/>
<dbReference type="PANTHER" id="PTHR10131">
    <property type="entry name" value="TNF RECEPTOR ASSOCIATED FACTOR"/>
    <property type="match status" value="1"/>
</dbReference>
<dbReference type="EMBL" id="JABMIG020000010">
    <property type="protein sequence ID" value="KAL3804053.1"/>
    <property type="molecule type" value="Genomic_DNA"/>
</dbReference>
<dbReference type="GO" id="GO:0008270">
    <property type="term" value="F:zinc ion binding"/>
    <property type="evidence" value="ECO:0007669"/>
    <property type="project" value="UniProtKB-KW"/>
</dbReference>
<reference evidence="7 8" key="1">
    <citation type="journal article" date="2020" name="G3 (Bethesda)">
        <title>Improved Reference Genome for Cyclotella cryptica CCMP332, a Model for Cell Wall Morphogenesis, Salinity Adaptation, and Lipid Production in Diatoms (Bacillariophyta).</title>
        <authorList>
            <person name="Roberts W.R."/>
            <person name="Downey K.M."/>
            <person name="Ruck E.C."/>
            <person name="Traller J.C."/>
            <person name="Alverson A.J."/>
        </authorList>
    </citation>
    <scope>NUCLEOTIDE SEQUENCE [LARGE SCALE GENOMIC DNA]</scope>
    <source>
        <strain evidence="7 8">CCMP332</strain>
    </source>
</reference>
<keyword evidence="3 4" id="KW-0862">Zinc</keyword>
<dbReference type="InterPro" id="IPR013083">
    <property type="entry name" value="Znf_RING/FYVE/PHD"/>
</dbReference>
<evidence type="ECO:0000259" key="6">
    <source>
        <dbReference type="PROSITE" id="PS50145"/>
    </source>
</evidence>
<feature type="coiled-coil region" evidence="5">
    <location>
        <begin position="656"/>
        <end position="717"/>
    </location>
</feature>
<dbReference type="Proteomes" id="UP001516023">
    <property type="component" value="Unassembled WGS sequence"/>
</dbReference>
<keyword evidence="5" id="KW-0175">Coiled coil</keyword>
<dbReference type="Gene3D" id="3.30.40.10">
    <property type="entry name" value="Zinc/RING finger domain, C3HC4 (zinc finger)"/>
    <property type="match status" value="1"/>
</dbReference>
<keyword evidence="2 4" id="KW-0863">Zinc-finger</keyword>
<sequence length="733" mass="82926">MNASATSSSASSTLLPRLEDEVEIEEDLPPHIDETYRDDNVFVGEESGEDALTSMASAYQAAIDAANDNVGLLSSQIEQFEMEISATITKLNDAVEGKEGISAEYHTHTWQVIIKNSNNNEMNARTRLWRRYPGAFYRVHLCGEEAEMLPKGKYKLAYRLEVYPRLAFEKQRNENTTITYYQPSPSSCHRQRSYTISLYFAAMMQPSPPSSLQITRPITIYENERLWIGRGFSKSGLFPTERGPYSTHDGSLSWKTLREACLALLRYEGGKSGSRAEQGGANFRSGWSYHESGGDVSDGDKDDDYECRTEGGVANHDEIDYCGFVPCTGAEDEPTDEDGWAYYADFSPQSLQTPSRNRRKLRRIAYFRPDHFLPKDVYIKCDFCDSKAVKLLSASQTMLDALSLATLFLTGTTNSDCNDAKALPLKAKLIQFLNIGSNCKHDVLLYDKNDHYNTMTDIYRIKDRLSTFADTTVGRPGALAHLFHPEVGDSMIKAMPGRKEMISKNYFPEEERMAYAKLLVKDVDRYAFHLHCHDESCAGNVSGKQSEDNTEAQQSSACEFRLVVCPNLNCNERLSFKYQIYHDEECGFKPLPCTSGCGMEIPRSEMSIHVSEKCVLRPAECPLACIGCTTVVKAQDVSRHLKESSDQHFLFVANRMMECQALIKKLNGRIQMLEERNAHLELEIRGRTAQVSMKKDTDNLLNEVKKLTKRISALEGTCRTEFKKVEQERKHKR</sequence>
<evidence type="ECO:0000256" key="1">
    <source>
        <dbReference type="ARBA" id="ARBA00022723"/>
    </source>
</evidence>
<dbReference type="PROSITE" id="PS50145">
    <property type="entry name" value="ZF_TRAF"/>
    <property type="match status" value="1"/>
</dbReference>
<dbReference type="Pfam" id="PF02176">
    <property type="entry name" value="zf-TRAF"/>
    <property type="match status" value="1"/>
</dbReference>
<accession>A0ABD3QUZ8</accession>
<keyword evidence="8" id="KW-1185">Reference proteome</keyword>
<evidence type="ECO:0000313" key="7">
    <source>
        <dbReference type="EMBL" id="KAL3804053.1"/>
    </source>
</evidence>
<evidence type="ECO:0000256" key="4">
    <source>
        <dbReference type="PROSITE-ProRule" id="PRU00207"/>
    </source>
</evidence>
<keyword evidence="1 4" id="KW-0479">Metal-binding</keyword>
<dbReference type="InterPro" id="IPR001293">
    <property type="entry name" value="Znf_TRAF"/>
</dbReference>
<organism evidence="7 8">
    <name type="scientific">Cyclotella cryptica</name>
    <dbReference type="NCBI Taxonomy" id="29204"/>
    <lineage>
        <taxon>Eukaryota</taxon>
        <taxon>Sar</taxon>
        <taxon>Stramenopiles</taxon>
        <taxon>Ochrophyta</taxon>
        <taxon>Bacillariophyta</taxon>
        <taxon>Coscinodiscophyceae</taxon>
        <taxon>Thalassiosirophycidae</taxon>
        <taxon>Stephanodiscales</taxon>
        <taxon>Stephanodiscaceae</taxon>
        <taxon>Cyclotella</taxon>
    </lineage>
</organism>
<dbReference type="PANTHER" id="PTHR10131:SF94">
    <property type="entry name" value="TNF RECEPTOR-ASSOCIATED FACTOR 4"/>
    <property type="match status" value="1"/>
</dbReference>
<protein>
    <recommendedName>
        <fullName evidence="6">TRAF-type domain-containing protein</fullName>
    </recommendedName>
</protein>
<gene>
    <name evidence="7" type="ORF">HJC23_006444</name>
</gene>
<evidence type="ECO:0000256" key="2">
    <source>
        <dbReference type="ARBA" id="ARBA00022771"/>
    </source>
</evidence>
<dbReference type="AlphaFoldDB" id="A0ABD3QUZ8"/>
<evidence type="ECO:0000256" key="5">
    <source>
        <dbReference type="SAM" id="Coils"/>
    </source>
</evidence>
<comment type="caution">
    <text evidence="7">The sequence shown here is derived from an EMBL/GenBank/DDBJ whole genome shotgun (WGS) entry which is preliminary data.</text>
</comment>
<evidence type="ECO:0000256" key="3">
    <source>
        <dbReference type="ARBA" id="ARBA00022833"/>
    </source>
</evidence>
<evidence type="ECO:0000313" key="8">
    <source>
        <dbReference type="Proteomes" id="UP001516023"/>
    </source>
</evidence>
<dbReference type="SUPFAM" id="SSF49599">
    <property type="entry name" value="TRAF domain-like"/>
    <property type="match status" value="1"/>
</dbReference>
<name>A0ABD3QUZ8_9STRA</name>